<accession>A0A4Z2I7H8</accession>
<dbReference type="Proteomes" id="UP000314294">
    <property type="component" value="Unassembled WGS sequence"/>
</dbReference>
<organism evidence="2 3">
    <name type="scientific">Liparis tanakae</name>
    <name type="common">Tanaka's snailfish</name>
    <dbReference type="NCBI Taxonomy" id="230148"/>
    <lineage>
        <taxon>Eukaryota</taxon>
        <taxon>Metazoa</taxon>
        <taxon>Chordata</taxon>
        <taxon>Craniata</taxon>
        <taxon>Vertebrata</taxon>
        <taxon>Euteleostomi</taxon>
        <taxon>Actinopterygii</taxon>
        <taxon>Neopterygii</taxon>
        <taxon>Teleostei</taxon>
        <taxon>Neoteleostei</taxon>
        <taxon>Acanthomorphata</taxon>
        <taxon>Eupercaria</taxon>
        <taxon>Perciformes</taxon>
        <taxon>Cottioidei</taxon>
        <taxon>Cottales</taxon>
        <taxon>Liparidae</taxon>
        <taxon>Liparis</taxon>
    </lineage>
</organism>
<comment type="caution">
    <text evidence="2">The sequence shown here is derived from an EMBL/GenBank/DDBJ whole genome shotgun (WGS) entry which is preliminary data.</text>
</comment>
<keyword evidence="1" id="KW-0812">Transmembrane</keyword>
<gene>
    <name evidence="2" type="ORF">EYF80_016437</name>
</gene>
<evidence type="ECO:0000256" key="1">
    <source>
        <dbReference type="SAM" id="Phobius"/>
    </source>
</evidence>
<keyword evidence="1" id="KW-1133">Transmembrane helix</keyword>
<proteinExistence type="predicted"/>
<name>A0A4Z2I7H8_9TELE</name>
<keyword evidence="1" id="KW-0472">Membrane</keyword>
<feature type="transmembrane region" description="Helical" evidence="1">
    <location>
        <begin position="21"/>
        <end position="42"/>
    </location>
</feature>
<keyword evidence="3" id="KW-1185">Reference proteome</keyword>
<dbReference type="AlphaFoldDB" id="A0A4Z2I7H8"/>
<reference evidence="2 3" key="1">
    <citation type="submission" date="2019-03" db="EMBL/GenBank/DDBJ databases">
        <title>First draft genome of Liparis tanakae, snailfish: a comprehensive survey of snailfish specific genes.</title>
        <authorList>
            <person name="Kim W."/>
            <person name="Song I."/>
            <person name="Jeong J.-H."/>
            <person name="Kim D."/>
            <person name="Kim S."/>
            <person name="Ryu S."/>
            <person name="Song J.Y."/>
            <person name="Lee S.K."/>
        </authorList>
    </citation>
    <scope>NUCLEOTIDE SEQUENCE [LARGE SCALE GENOMIC DNA]</scope>
    <source>
        <tissue evidence="2">Muscle</tissue>
    </source>
</reference>
<dbReference type="EMBL" id="SRLO01000126">
    <property type="protein sequence ID" value="TNN73274.1"/>
    <property type="molecule type" value="Genomic_DNA"/>
</dbReference>
<evidence type="ECO:0000313" key="3">
    <source>
        <dbReference type="Proteomes" id="UP000314294"/>
    </source>
</evidence>
<sequence>MYGLTFRLFPTRGSRRDSLRHVVLGSLAVVMFMLMLMCVLIFLAVLCVMWFLVLWHLLLLGWIRLERGVWEGRGPRRSKGPHRIVKTAGGRSFGLIPWIGLHNSFNTSGPNSELACKSPNWEISIHHIGYMTKTGHKMTDALCTGLSDIVLQLFWTNVPT</sequence>
<protein>
    <submittedName>
        <fullName evidence="2">Uncharacterized protein</fullName>
    </submittedName>
</protein>
<evidence type="ECO:0000313" key="2">
    <source>
        <dbReference type="EMBL" id="TNN73274.1"/>
    </source>
</evidence>